<keyword evidence="8" id="KW-1185">Reference proteome</keyword>
<dbReference type="Proteomes" id="UP000008854">
    <property type="component" value="Unassembled WGS sequence"/>
</dbReference>
<comment type="similarity">
    <text evidence="2 7">Belongs to the nonaspanin (TM9SF) (TC 9.A.2) family.</text>
</comment>
<comment type="subcellular location">
    <subcellularLocation>
        <location evidence="1">Membrane</location>
        <topology evidence="1">Multi-pass membrane protein</topology>
    </subcellularLocation>
</comment>
<accession>A0A5K4F5T6</accession>
<dbReference type="InParanoid" id="A0A5K4F5T6"/>
<reference evidence="9" key="2">
    <citation type="submission" date="2019-11" db="UniProtKB">
        <authorList>
            <consortium name="WormBaseParasite"/>
        </authorList>
    </citation>
    <scope>IDENTIFICATION</scope>
    <source>
        <strain evidence="9">Puerto Rican</strain>
    </source>
</reference>
<evidence type="ECO:0000256" key="2">
    <source>
        <dbReference type="ARBA" id="ARBA00005227"/>
    </source>
</evidence>
<feature type="transmembrane region" description="Helical" evidence="7">
    <location>
        <begin position="437"/>
        <end position="458"/>
    </location>
</feature>
<feature type="transmembrane region" description="Helical" evidence="7">
    <location>
        <begin position="348"/>
        <end position="373"/>
    </location>
</feature>
<feature type="transmembrane region" description="Helical" evidence="7">
    <location>
        <begin position="379"/>
        <end position="401"/>
    </location>
</feature>
<feature type="transmembrane region" description="Helical" evidence="7">
    <location>
        <begin position="212"/>
        <end position="234"/>
    </location>
</feature>
<dbReference type="GO" id="GO:0016020">
    <property type="term" value="C:membrane"/>
    <property type="evidence" value="ECO:0007669"/>
    <property type="project" value="UniProtKB-SubCell"/>
</dbReference>
<keyword evidence="4 7" id="KW-0732">Signal</keyword>
<organism evidence="8 9">
    <name type="scientific">Schistosoma mansoni</name>
    <name type="common">Blood fluke</name>
    <dbReference type="NCBI Taxonomy" id="6183"/>
    <lineage>
        <taxon>Eukaryota</taxon>
        <taxon>Metazoa</taxon>
        <taxon>Spiralia</taxon>
        <taxon>Lophotrochozoa</taxon>
        <taxon>Platyhelminthes</taxon>
        <taxon>Trematoda</taxon>
        <taxon>Digenea</taxon>
        <taxon>Strigeidida</taxon>
        <taxon>Schistosomatoidea</taxon>
        <taxon>Schistosomatidae</taxon>
        <taxon>Schistosoma</taxon>
    </lineage>
</organism>
<dbReference type="InterPro" id="IPR004240">
    <property type="entry name" value="EMP70"/>
</dbReference>
<protein>
    <recommendedName>
        <fullName evidence="7">Transmembrane 9 superfamily member</fullName>
    </recommendedName>
</protein>
<feature type="transmembrane region" description="Helical" evidence="7">
    <location>
        <begin position="279"/>
        <end position="301"/>
    </location>
</feature>
<evidence type="ECO:0000256" key="5">
    <source>
        <dbReference type="ARBA" id="ARBA00022989"/>
    </source>
</evidence>
<dbReference type="WBParaSite" id="Smp_315910.1">
    <property type="protein sequence ID" value="Smp_315910.1"/>
    <property type="gene ID" value="Smp_315910"/>
</dbReference>
<dbReference type="GO" id="GO:0072657">
    <property type="term" value="P:protein localization to membrane"/>
    <property type="evidence" value="ECO:0007669"/>
    <property type="project" value="TreeGrafter"/>
</dbReference>
<dbReference type="AlphaFoldDB" id="A0A5K4F5T6"/>
<dbReference type="PANTHER" id="PTHR10766:SF41">
    <property type="entry name" value="TRANSMEMBRANE 9 SUPERFAMILY MEMBER 3"/>
    <property type="match status" value="1"/>
</dbReference>
<evidence type="ECO:0000256" key="7">
    <source>
        <dbReference type="RuleBase" id="RU363079"/>
    </source>
</evidence>
<feature type="transmembrane region" description="Helical" evidence="7">
    <location>
        <begin position="313"/>
        <end position="336"/>
    </location>
</feature>
<keyword evidence="5 7" id="KW-1133">Transmembrane helix</keyword>
<feature type="chain" id="PRO_5024500894" description="Transmembrane 9 superfamily member" evidence="7">
    <location>
        <begin position="19"/>
        <end position="578"/>
    </location>
</feature>
<feature type="transmembrane region" description="Helical" evidence="7">
    <location>
        <begin position="508"/>
        <end position="528"/>
    </location>
</feature>
<keyword evidence="3 7" id="KW-0812">Transmembrane</keyword>
<reference evidence="8" key="1">
    <citation type="journal article" date="2012" name="PLoS Negl. Trop. Dis.">
        <title>A systematically improved high quality genome and transcriptome of the human blood fluke Schistosoma mansoni.</title>
        <authorList>
            <person name="Protasio A.V."/>
            <person name="Tsai I.J."/>
            <person name="Babbage A."/>
            <person name="Nichol S."/>
            <person name="Hunt M."/>
            <person name="Aslett M.A."/>
            <person name="De Silva N."/>
            <person name="Velarde G.S."/>
            <person name="Anderson T.J."/>
            <person name="Clark R.C."/>
            <person name="Davidson C."/>
            <person name="Dillon G.P."/>
            <person name="Holroyd N.E."/>
            <person name="LoVerde P.T."/>
            <person name="Lloyd C."/>
            <person name="McQuillan J."/>
            <person name="Oliveira G."/>
            <person name="Otto T.D."/>
            <person name="Parker-Manuel S.J."/>
            <person name="Quail M.A."/>
            <person name="Wilson R.A."/>
            <person name="Zerlotini A."/>
            <person name="Dunne D.W."/>
            <person name="Berriman M."/>
        </authorList>
    </citation>
    <scope>NUCLEOTIDE SEQUENCE [LARGE SCALE GENOMIC DNA]</scope>
    <source>
        <strain evidence="8">Puerto Rican</strain>
    </source>
</reference>
<sequence>MLRLLIVFVSTVLSGVFPDEHSHVYDVAEEVVLWMNTIGPYHNRQETYGYFTLPFCRGPKISIEHTHETLGEALQGTELQYSGIDIRFKINKPKSTMCEVDVNSDAYIAFSKAIEQQYWYQMYLDDLPIWAVVGEVSKDGHPSIWTHKELEIGYNENQIVFVNLINGDLTPLKPNTKITFSYKVRWVPSEIDFADRFDKYLDYEFFGHKIHWFSIFNSFMMVLFLVALVCMILMRTLRRDYARYNKEDGLSDLDRELGDEYGWKQVHGDVFRSPPHSSLLASLVGTGIHIAVVSSIVLFLALTNKLYAERGSFISTAIFVFASTSPINGLVGGSLYARMSGKRWIRQFLMGATLLPFLICCSTFLVNLVAIYYRTSRSIPFLTMLSITSIILFVVIPLNLVGTVLGRNLFGLANFPCRVNPVPKAIPEKKWFMEPSFLIIASGLLPFGSIFIELYFVFTSFWAYKIYFVFGFTLLVLFLLIAVTTSVTVVGTYFLLNSEDYRWQWTSFLSGASITFYAYLYSIYYYFFKTKMFGLFQTTFYFGYMALFCLCIGLLCGSVGYIAANRFVRKIYSIVKVD</sequence>
<dbReference type="ExpressionAtlas" id="A0A5K4F5T6">
    <property type="expression patterns" value="baseline and differential"/>
</dbReference>
<evidence type="ECO:0000256" key="4">
    <source>
        <dbReference type="ARBA" id="ARBA00022729"/>
    </source>
</evidence>
<feature type="signal peptide" evidence="7">
    <location>
        <begin position="1"/>
        <end position="18"/>
    </location>
</feature>
<keyword evidence="6 7" id="KW-0472">Membrane</keyword>
<dbReference type="PANTHER" id="PTHR10766">
    <property type="entry name" value="TRANSMEMBRANE 9 SUPERFAMILY PROTEIN"/>
    <property type="match status" value="1"/>
</dbReference>
<dbReference type="Pfam" id="PF02990">
    <property type="entry name" value="EMP70"/>
    <property type="match status" value="1"/>
</dbReference>
<feature type="transmembrane region" description="Helical" evidence="7">
    <location>
        <begin position="540"/>
        <end position="564"/>
    </location>
</feature>
<feature type="transmembrane region" description="Helical" evidence="7">
    <location>
        <begin position="464"/>
        <end position="496"/>
    </location>
</feature>
<evidence type="ECO:0000313" key="9">
    <source>
        <dbReference type="WBParaSite" id="Smp_315910.1"/>
    </source>
</evidence>
<proteinExistence type="inferred from homology"/>
<evidence type="ECO:0000256" key="3">
    <source>
        <dbReference type="ARBA" id="ARBA00022692"/>
    </source>
</evidence>
<name>A0A5K4F5T6_SCHMA</name>
<evidence type="ECO:0000256" key="1">
    <source>
        <dbReference type="ARBA" id="ARBA00004141"/>
    </source>
</evidence>
<dbReference type="FunCoup" id="A0A5K4F5T6">
    <property type="interactions" value="2274"/>
</dbReference>
<evidence type="ECO:0000256" key="6">
    <source>
        <dbReference type="ARBA" id="ARBA00023136"/>
    </source>
</evidence>
<evidence type="ECO:0000313" key="8">
    <source>
        <dbReference type="Proteomes" id="UP000008854"/>
    </source>
</evidence>